<evidence type="ECO:0000313" key="2">
    <source>
        <dbReference type="Proteomes" id="UP001302602"/>
    </source>
</evidence>
<gene>
    <name evidence="1" type="ORF">N657DRAFT_445242</name>
</gene>
<name>A0AAN6TYC3_9PEZI</name>
<dbReference type="EMBL" id="MU853229">
    <property type="protein sequence ID" value="KAK4123030.1"/>
    <property type="molecule type" value="Genomic_DNA"/>
</dbReference>
<dbReference type="RefSeq" id="XP_062646801.1">
    <property type="nucleotide sequence ID" value="XM_062787405.1"/>
</dbReference>
<dbReference type="Proteomes" id="UP001302602">
    <property type="component" value="Unassembled WGS sequence"/>
</dbReference>
<accession>A0AAN6TYC3</accession>
<dbReference type="GeneID" id="87824175"/>
<keyword evidence="2" id="KW-1185">Reference proteome</keyword>
<sequence length="129" mass="14264">MKRSSNFGLTAVRYSLMPSSCRLFQIRSRCGADMLRHVSVSPLTHTFSPRVSDHPFDPQDRSSIRYSVHAHVARSRPPTLPQYIIPHNTSTTVPSLLSSNEIPTSAVPTPWLPASSTLIPMAVYVSAHP</sequence>
<proteinExistence type="predicted"/>
<organism evidence="1 2">
    <name type="scientific">Parathielavia appendiculata</name>
    <dbReference type="NCBI Taxonomy" id="2587402"/>
    <lineage>
        <taxon>Eukaryota</taxon>
        <taxon>Fungi</taxon>
        <taxon>Dikarya</taxon>
        <taxon>Ascomycota</taxon>
        <taxon>Pezizomycotina</taxon>
        <taxon>Sordariomycetes</taxon>
        <taxon>Sordariomycetidae</taxon>
        <taxon>Sordariales</taxon>
        <taxon>Chaetomiaceae</taxon>
        <taxon>Parathielavia</taxon>
    </lineage>
</organism>
<protein>
    <submittedName>
        <fullName evidence="1">Uncharacterized protein</fullName>
    </submittedName>
</protein>
<reference evidence="1" key="2">
    <citation type="submission" date="2023-05" db="EMBL/GenBank/DDBJ databases">
        <authorList>
            <consortium name="Lawrence Berkeley National Laboratory"/>
            <person name="Steindorff A."/>
            <person name="Hensen N."/>
            <person name="Bonometti L."/>
            <person name="Westerberg I."/>
            <person name="Brannstrom I.O."/>
            <person name="Guillou S."/>
            <person name="Cros-Aarteil S."/>
            <person name="Calhoun S."/>
            <person name="Haridas S."/>
            <person name="Kuo A."/>
            <person name="Mondo S."/>
            <person name="Pangilinan J."/>
            <person name="Riley R."/>
            <person name="Labutti K."/>
            <person name="Andreopoulos B."/>
            <person name="Lipzen A."/>
            <person name="Chen C."/>
            <person name="Yanf M."/>
            <person name="Daum C."/>
            <person name="Ng V."/>
            <person name="Clum A."/>
            <person name="Ohm R."/>
            <person name="Martin F."/>
            <person name="Silar P."/>
            <person name="Natvig D."/>
            <person name="Lalanne C."/>
            <person name="Gautier V."/>
            <person name="Ament-Velasquez S.L."/>
            <person name="Kruys A."/>
            <person name="Hutchinson M.I."/>
            <person name="Powell A.J."/>
            <person name="Barry K."/>
            <person name="Miller A.N."/>
            <person name="Grigoriev I.V."/>
            <person name="Debuchy R."/>
            <person name="Gladieux P."/>
            <person name="Thoren M.H."/>
            <person name="Johannesson H."/>
        </authorList>
    </citation>
    <scope>NUCLEOTIDE SEQUENCE</scope>
    <source>
        <strain evidence="1">CBS 731.68</strain>
    </source>
</reference>
<reference evidence="1" key="1">
    <citation type="journal article" date="2023" name="Mol. Phylogenet. Evol.">
        <title>Genome-scale phylogeny and comparative genomics of the fungal order Sordariales.</title>
        <authorList>
            <person name="Hensen N."/>
            <person name="Bonometti L."/>
            <person name="Westerberg I."/>
            <person name="Brannstrom I.O."/>
            <person name="Guillou S."/>
            <person name="Cros-Aarteil S."/>
            <person name="Calhoun S."/>
            <person name="Haridas S."/>
            <person name="Kuo A."/>
            <person name="Mondo S."/>
            <person name="Pangilinan J."/>
            <person name="Riley R."/>
            <person name="LaButti K."/>
            <person name="Andreopoulos B."/>
            <person name="Lipzen A."/>
            <person name="Chen C."/>
            <person name="Yan M."/>
            <person name="Daum C."/>
            <person name="Ng V."/>
            <person name="Clum A."/>
            <person name="Steindorff A."/>
            <person name="Ohm R.A."/>
            <person name="Martin F."/>
            <person name="Silar P."/>
            <person name="Natvig D.O."/>
            <person name="Lalanne C."/>
            <person name="Gautier V."/>
            <person name="Ament-Velasquez S.L."/>
            <person name="Kruys A."/>
            <person name="Hutchinson M.I."/>
            <person name="Powell A.J."/>
            <person name="Barry K."/>
            <person name="Miller A.N."/>
            <person name="Grigoriev I.V."/>
            <person name="Debuchy R."/>
            <person name="Gladieux P."/>
            <person name="Hiltunen Thoren M."/>
            <person name="Johannesson H."/>
        </authorList>
    </citation>
    <scope>NUCLEOTIDE SEQUENCE</scope>
    <source>
        <strain evidence="1">CBS 731.68</strain>
    </source>
</reference>
<dbReference type="AlphaFoldDB" id="A0AAN6TYC3"/>
<comment type="caution">
    <text evidence="1">The sequence shown here is derived from an EMBL/GenBank/DDBJ whole genome shotgun (WGS) entry which is preliminary data.</text>
</comment>
<evidence type="ECO:0000313" key="1">
    <source>
        <dbReference type="EMBL" id="KAK4123030.1"/>
    </source>
</evidence>